<proteinExistence type="predicted"/>
<protein>
    <submittedName>
        <fullName evidence="2">Uncharacterized protein</fullName>
    </submittedName>
</protein>
<feature type="compositionally biased region" description="Basic and acidic residues" evidence="1">
    <location>
        <begin position="39"/>
        <end position="57"/>
    </location>
</feature>
<feature type="non-terminal residue" evidence="2">
    <location>
        <position position="1"/>
    </location>
</feature>
<evidence type="ECO:0000256" key="1">
    <source>
        <dbReference type="SAM" id="MobiDB-lite"/>
    </source>
</evidence>
<dbReference type="AlphaFoldDB" id="A0A6J4Q896"/>
<name>A0A6J4Q896_9RHOB</name>
<feature type="region of interest" description="Disordered" evidence="1">
    <location>
        <begin position="1"/>
        <end position="134"/>
    </location>
</feature>
<gene>
    <name evidence="2" type="ORF">AVDCRST_MAG15-2994</name>
</gene>
<dbReference type="EMBL" id="CADCUU010000455">
    <property type="protein sequence ID" value="CAA9433220.1"/>
    <property type="molecule type" value="Genomic_DNA"/>
</dbReference>
<feature type="compositionally biased region" description="Basic and acidic residues" evidence="1">
    <location>
        <begin position="1"/>
        <end position="26"/>
    </location>
</feature>
<organism evidence="2">
    <name type="scientific">uncultured Rubellimicrobium sp</name>
    <dbReference type="NCBI Taxonomy" id="543078"/>
    <lineage>
        <taxon>Bacteria</taxon>
        <taxon>Pseudomonadati</taxon>
        <taxon>Pseudomonadota</taxon>
        <taxon>Alphaproteobacteria</taxon>
        <taxon>Rhodobacterales</taxon>
        <taxon>Roseobacteraceae</taxon>
        <taxon>Rubellimicrobium</taxon>
        <taxon>environmental samples</taxon>
    </lineage>
</organism>
<sequence length="134" mass="14742">GRCRGEALYRDDGGHDGRARPPRLYERPGQLSRHRHQAHRDERLVRGRPWPARDVRGQHPRGYRQGVSGSSAHRVPRLRLGRQPAGASGGRARGDGQPPRRRAALHPGAGGPRRLGADVACDGDVADGRPRRDL</sequence>
<evidence type="ECO:0000313" key="2">
    <source>
        <dbReference type="EMBL" id="CAA9433220.1"/>
    </source>
</evidence>
<feature type="non-terminal residue" evidence="2">
    <location>
        <position position="134"/>
    </location>
</feature>
<accession>A0A6J4Q896</accession>
<reference evidence="2" key="1">
    <citation type="submission" date="2020-02" db="EMBL/GenBank/DDBJ databases">
        <authorList>
            <person name="Meier V. D."/>
        </authorList>
    </citation>
    <scope>NUCLEOTIDE SEQUENCE</scope>
    <source>
        <strain evidence="2">AVDCRST_MAG15</strain>
    </source>
</reference>